<dbReference type="GO" id="GO:0030983">
    <property type="term" value="F:mismatched DNA binding"/>
    <property type="evidence" value="ECO:0007669"/>
    <property type="project" value="UniProtKB-UniRule"/>
</dbReference>
<dbReference type="Pfam" id="PF05192">
    <property type="entry name" value="MutS_III"/>
    <property type="match status" value="1"/>
</dbReference>
<dbReference type="STRING" id="461836.A0A0L0DIW6"/>
<dbReference type="GO" id="GO:0032301">
    <property type="term" value="C:MutSalpha complex"/>
    <property type="evidence" value="ECO:0007669"/>
    <property type="project" value="TreeGrafter"/>
</dbReference>
<evidence type="ECO:0000256" key="7">
    <source>
        <dbReference type="RuleBase" id="RU003756"/>
    </source>
</evidence>
<dbReference type="InterPro" id="IPR007860">
    <property type="entry name" value="DNA_mmatch_repair_MutS_con_dom"/>
</dbReference>
<dbReference type="PANTHER" id="PTHR11361:SF148">
    <property type="entry name" value="DNA MISMATCH REPAIR PROTEIN MSH6"/>
    <property type="match status" value="1"/>
</dbReference>
<evidence type="ECO:0000256" key="8">
    <source>
        <dbReference type="SAM" id="MobiDB-lite"/>
    </source>
</evidence>
<dbReference type="EMBL" id="GL349436">
    <property type="protein sequence ID" value="KNC52130.1"/>
    <property type="molecule type" value="Genomic_DNA"/>
</dbReference>
<evidence type="ECO:0000256" key="6">
    <source>
        <dbReference type="PIRNR" id="PIRNR037677"/>
    </source>
</evidence>
<dbReference type="GeneID" id="25560731"/>
<dbReference type="SMART" id="SM00533">
    <property type="entry name" value="MUTSd"/>
    <property type="match status" value="1"/>
</dbReference>
<dbReference type="SUPFAM" id="SSF52540">
    <property type="entry name" value="P-loop containing nucleoside triphosphate hydrolases"/>
    <property type="match status" value="1"/>
</dbReference>
<dbReference type="InterPro" id="IPR036187">
    <property type="entry name" value="DNA_mismatch_repair_MutS_sf"/>
</dbReference>
<feature type="domain" description="DNA mismatch repair proteins mutS family" evidence="9">
    <location>
        <begin position="953"/>
        <end position="969"/>
    </location>
</feature>
<evidence type="ECO:0000313" key="11">
    <source>
        <dbReference type="Proteomes" id="UP000054408"/>
    </source>
</evidence>
<proteinExistence type="inferred from homology"/>
<dbReference type="Gene3D" id="3.30.420.110">
    <property type="entry name" value="MutS, connector domain"/>
    <property type="match status" value="1"/>
</dbReference>
<feature type="compositionally biased region" description="Basic residues" evidence="8">
    <location>
        <begin position="56"/>
        <end position="65"/>
    </location>
</feature>
<dbReference type="Gene3D" id="3.40.1170.10">
    <property type="entry name" value="DNA repair protein MutS, domain I"/>
    <property type="match status" value="1"/>
</dbReference>
<dbReference type="InterPro" id="IPR036678">
    <property type="entry name" value="MutS_con_dom_sf"/>
</dbReference>
<gene>
    <name evidence="10" type="ORF">AMSG_00956</name>
</gene>
<dbReference type="InterPro" id="IPR007861">
    <property type="entry name" value="DNA_mismatch_repair_MutS_clamp"/>
</dbReference>
<dbReference type="AlphaFoldDB" id="A0A0L0DIW6"/>
<comment type="function">
    <text evidence="6 7">Component of the post-replicative DNA mismatch repair system (MMR).</text>
</comment>
<protein>
    <recommendedName>
        <fullName evidence="6">DNA mismatch repair protein</fullName>
    </recommendedName>
</protein>
<dbReference type="OMA" id="TPMMAQY"/>
<dbReference type="SUPFAM" id="SSF48334">
    <property type="entry name" value="DNA repair protein MutS, domain III"/>
    <property type="match status" value="1"/>
</dbReference>
<dbReference type="GO" id="GO:0140664">
    <property type="term" value="F:ATP-dependent DNA damage sensor activity"/>
    <property type="evidence" value="ECO:0007669"/>
    <property type="project" value="InterPro"/>
</dbReference>
<keyword evidence="3 6" id="KW-0227">DNA damage</keyword>
<comment type="similarity">
    <text evidence="1 6 7">Belongs to the DNA mismatch repair MutS family.</text>
</comment>
<dbReference type="InterPro" id="IPR016151">
    <property type="entry name" value="DNA_mismatch_repair_MutS_N"/>
</dbReference>
<evidence type="ECO:0000259" key="9">
    <source>
        <dbReference type="PROSITE" id="PS00486"/>
    </source>
</evidence>
<dbReference type="InterPro" id="IPR000432">
    <property type="entry name" value="DNA_mismatch_repair_MutS_C"/>
</dbReference>
<accession>A0A0L0DIW6</accession>
<dbReference type="Pfam" id="PF01624">
    <property type="entry name" value="MutS_I"/>
    <property type="match status" value="1"/>
</dbReference>
<dbReference type="GO" id="GO:0006298">
    <property type="term" value="P:mismatch repair"/>
    <property type="evidence" value="ECO:0007669"/>
    <property type="project" value="InterPro"/>
</dbReference>
<dbReference type="PROSITE" id="PS00486">
    <property type="entry name" value="DNA_MISMATCH_REPAIR_2"/>
    <property type="match status" value="1"/>
</dbReference>
<sequence>MVASSTGSGGTGRVVAGRPSRKRKIVSYRIDDDDDDDDSGASDDGSFSDSVATKHPASKKARRRRVVDSDSDDSDDEEFVLDPAELAADEEEEAEADAAMLADPETLKGLEEAAAASPEPVDEASSDDLPLSAMVPMDVVPVRKSSSASSSAWGGLSTKAAKRAERKTKFAAANKDRFAFLVDVRDGAQRRPSHPDYDPSTLYIPPKYFDAKSKLFTGFEKQYWAIKKDYFDTVVFFKKGKFYEVFEGDADITHQVLDLKLTERVNMRMCGVPEMHFQKWAAQLVALGYKVARVDQVETKIGSDLARKDGSKAKGANLIRRKLTQVLTAGTLVEDELLASPDAAYLLAIAEVPAHGSGSGAPATSHTLGVAFVDCATGKFYATQLNDNEHLTLLETLLVQIKPKEVLLARGETSKPVAALVKVHVPRRDALVLLDAERQFWDASARASWLAASVEEVPAELTALLDGPAERSSALGALFYYLDKLKLGPSLVAQGVFAEYDIVKSSTSLVMDGQTLYNLNVLNNSHDGSTRGTLLELTQFCVTPFGRRRFRHELAYPLVKVEDIRARQAAVEVLRSTDEHLAAPLEGMLKSLPDLERLTSRAAAKACPMHKFVALLQAFETVSTFMASTFGTPGTPGAAAAASSPLLTSLLSVGVDDLAAGVAHFRAAFDWEAALQQGSISPRPGVHALFDELNAEIKSINSKLESHLKEVRSSLRVSGVEYKHLNKEAYQIQVPASTTVPANWILRSQTKAVKRYWSPFLAELLPHRDEVLERFAQTQVVLLKHFLGEFEARQAVWRRAIDKLAALDVLISLKTFSRALAEPKCLPTVTAHEAGASSVPQLAISELRHPCVKVSIASSFIPNDVVVGGDGPGVILLTGPNMGGKSTLLRSVAVAVILAQMGAYVPAAVMTLAPVDRIFTRIGAHDHIMRGQSTFMVELLETAAVLQHGTASSLVIMDELGRGTSTFDGYSIAYAVLSELLNGLGARTLFSTHYHALCEEFSTTPGVSLQHMSCYVDEEADEVTFLYKLAPGVASKSYGMNVAKLAGVADSIVARATELAQDFESSSPMYHFRAEYSSLTADQRQLFKQLAAALAPAAAAPSH</sequence>
<dbReference type="Pfam" id="PF05190">
    <property type="entry name" value="MutS_IV"/>
    <property type="match status" value="1"/>
</dbReference>
<keyword evidence="6 7" id="KW-0234">DNA repair</keyword>
<dbReference type="Proteomes" id="UP000054408">
    <property type="component" value="Unassembled WGS sequence"/>
</dbReference>
<dbReference type="Pfam" id="PF05188">
    <property type="entry name" value="MutS_II"/>
    <property type="match status" value="1"/>
</dbReference>
<dbReference type="InterPro" id="IPR017261">
    <property type="entry name" value="DNA_mismatch_repair_MutS/MSH"/>
</dbReference>
<dbReference type="Gene3D" id="1.10.1420.10">
    <property type="match status" value="2"/>
</dbReference>
<keyword evidence="11" id="KW-1185">Reference proteome</keyword>
<dbReference type="RefSeq" id="XP_013762134.1">
    <property type="nucleotide sequence ID" value="XM_013906680.1"/>
</dbReference>
<keyword evidence="5 6" id="KW-0238">DNA-binding</keyword>
<organism evidence="10 11">
    <name type="scientific">Thecamonas trahens ATCC 50062</name>
    <dbReference type="NCBI Taxonomy" id="461836"/>
    <lineage>
        <taxon>Eukaryota</taxon>
        <taxon>Apusozoa</taxon>
        <taxon>Apusomonadida</taxon>
        <taxon>Apusomonadidae</taxon>
        <taxon>Thecamonas</taxon>
    </lineage>
</organism>
<name>A0A0L0DIW6_THETB</name>
<dbReference type="InterPro" id="IPR007696">
    <property type="entry name" value="DNA_mismatch_repair_MutS_core"/>
</dbReference>
<evidence type="ECO:0000256" key="3">
    <source>
        <dbReference type="ARBA" id="ARBA00022763"/>
    </source>
</evidence>
<evidence type="ECO:0000256" key="1">
    <source>
        <dbReference type="ARBA" id="ARBA00006271"/>
    </source>
</evidence>
<evidence type="ECO:0000256" key="4">
    <source>
        <dbReference type="ARBA" id="ARBA00022840"/>
    </source>
</evidence>
<dbReference type="SMART" id="SM00534">
    <property type="entry name" value="MUTSac"/>
    <property type="match status" value="1"/>
</dbReference>
<dbReference type="OrthoDB" id="295033at2759"/>
<dbReference type="Pfam" id="PF00488">
    <property type="entry name" value="MutS_V"/>
    <property type="match status" value="1"/>
</dbReference>
<dbReference type="PIRSF" id="PIRSF037677">
    <property type="entry name" value="DNA_mis_repair_Msh6"/>
    <property type="match status" value="1"/>
</dbReference>
<dbReference type="InterPro" id="IPR027417">
    <property type="entry name" value="P-loop_NTPase"/>
</dbReference>
<keyword evidence="4 6" id="KW-0067">ATP-binding</keyword>
<feature type="compositionally biased region" description="Acidic residues" evidence="8">
    <location>
        <begin position="87"/>
        <end position="96"/>
    </location>
</feature>
<evidence type="ECO:0000313" key="10">
    <source>
        <dbReference type="EMBL" id="KNC52130.1"/>
    </source>
</evidence>
<evidence type="ECO:0000256" key="5">
    <source>
        <dbReference type="ARBA" id="ARBA00023125"/>
    </source>
</evidence>
<dbReference type="GO" id="GO:0005524">
    <property type="term" value="F:ATP binding"/>
    <property type="evidence" value="ECO:0007669"/>
    <property type="project" value="UniProtKB-UniRule"/>
</dbReference>
<dbReference type="FunFam" id="1.10.1420.10:FF:000005">
    <property type="entry name" value="DNA mismatch repair protein"/>
    <property type="match status" value="1"/>
</dbReference>
<dbReference type="NCBIfam" id="NF003810">
    <property type="entry name" value="PRK05399.1"/>
    <property type="match status" value="1"/>
</dbReference>
<feature type="compositionally biased region" description="Acidic residues" evidence="8">
    <location>
        <begin position="69"/>
        <end position="80"/>
    </location>
</feature>
<dbReference type="SUPFAM" id="SSF55271">
    <property type="entry name" value="DNA repair protein MutS, domain I"/>
    <property type="match status" value="1"/>
</dbReference>
<evidence type="ECO:0000256" key="2">
    <source>
        <dbReference type="ARBA" id="ARBA00022741"/>
    </source>
</evidence>
<dbReference type="InterPro" id="IPR045076">
    <property type="entry name" value="MutS"/>
</dbReference>
<dbReference type="Gene3D" id="3.40.50.300">
    <property type="entry name" value="P-loop containing nucleotide triphosphate hydrolases"/>
    <property type="match status" value="1"/>
</dbReference>
<reference evidence="10 11" key="1">
    <citation type="submission" date="2010-05" db="EMBL/GenBank/DDBJ databases">
        <title>The Genome Sequence of Thecamonas trahens ATCC 50062.</title>
        <authorList>
            <consortium name="The Broad Institute Genome Sequencing Platform"/>
            <person name="Russ C."/>
            <person name="Cuomo C."/>
            <person name="Shea T."/>
            <person name="Young S.K."/>
            <person name="Zeng Q."/>
            <person name="Koehrsen M."/>
            <person name="Haas B."/>
            <person name="Borodovsky M."/>
            <person name="Guigo R."/>
            <person name="Alvarado L."/>
            <person name="Berlin A."/>
            <person name="Bochicchio J."/>
            <person name="Borenstein D."/>
            <person name="Chapman S."/>
            <person name="Chen Z."/>
            <person name="Freedman E."/>
            <person name="Gellesch M."/>
            <person name="Goldberg J."/>
            <person name="Griggs A."/>
            <person name="Gujja S."/>
            <person name="Heilman E."/>
            <person name="Heiman D."/>
            <person name="Hepburn T."/>
            <person name="Howarth C."/>
            <person name="Jen D."/>
            <person name="Larson L."/>
            <person name="Mehta T."/>
            <person name="Park D."/>
            <person name="Pearson M."/>
            <person name="Roberts A."/>
            <person name="Saif S."/>
            <person name="Shenoy N."/>
            <person name="Sisk P."/>
            <person name="Stolte C."/>
            <person name="Sykes S."/>
            <person name="Thomson T."/>
            <person name="Walk T."/>
            <person name="White J."/>
            <person name="Yandava C."/>
            <person name="Burger G."/>
            <person name="Gray M.W."/>
            <person name="Holland P.W.H."/>
            <person name="King N."/>
            <person name="Lang F.B.F."/>
            <person name="Roger A.J."/>
            <person name="Ruiz-Trillo I."/>
            <person name="Lander E."/>
            <person name="Nusbaum C."/>
        </authorList>
    </citation>
    <scope>NUCLEOTIDE SEQUENCE [LARGE SCALE GENOMIC DNA]</scope>
    <source>
        <strain evidence="10 11">ATCC 50062</strain>
    </source>
</reference>
<feature type="compositionally biased region" description="Acidic residues" evidence="8">
    <location>
        <begin position="31"/>
        <end position="41"/>
    </location>
</feature>
<keyword evidence="2 6" id="KW-0547">Nucleotide-binding</keyword>
<dbReference type="InterPro" id="IPR007695">
    <property type="entry name" value="DNA_mismatch_repair_MutS-lik_N"/>
</dbReference>
<feature type="region of interest" description="Disordered" evidence="8">
    <location>
        <begin position="1"/>
        <end position="129"/>
    </location>
</feature>
<dbReference type="PANTHER" id="PTHR11361">
    <property type="entry name" value="DNA MISMATCH REPAIR PROTEIN MUTS FAMILY MEMBER"/>
    <property type="match status" value="1"/>
</dbReference>
<dbReference type="SUPFAM" id="SSF53150">
    <property type="entry name" value="DNA repair protein MutS, domain II"/>
    <property type="match status" value="1"/>
</dbReference>
<dbReference type="eggNOG" id="KOG0217">
    <property type="taxonomic scope" value="Eukaryota"/>
</dbReference>